<organism evidence="1 2">
    <name type="scientific">Caerostris extrusa</name>
    <name type="common">Bark spider</name>
    <name type="synonym">Caerostris bankana</name>
    <dbReference type="NCBI Taxonomy" id="172846"/>
    <lineage>
        <taxon>Eukaryota</taxon>
        <taxon>Metazoa</taxon>
        <taxon>Ecdysozoa</taxon>
        <taxon>Arthropoda</taxon>
        <taxon>Chelicerata</taxon>
        <taxon>Arachnida</taxon>
        <taxon>Araneae</taxon>
        <taxon>Araneomorphae</taxon>
        <taxon>Entelegynae</taxon>
        <taxon>Araneoidea</taxon>
        <taxon>Araneidae</taxon>
        <taxon>Caerostris</taxon>
    </lineage>
</organism>
<evidence type="ECO:0000313" key="1">
    <source>
        <dbReference type="EMBL" id="GIX67680.1"/>
    </source>
</evidence>
<comment type="caution">
    <text evidence="1">The sequence shown here is derived from an EMBL/GenBank/DDBJ whole genome shotgun (WGS) entry which is preliminary data.</text>
</comment>
<dbReference type="EMBL" id="BPLR01001893">
    <property type="protein sequence ID" value="GIX67680.1"/>
    <property type="molecule type" value="Genomic_DNA"/>
</dbReference>
<gene>
    <name evidence="1" type="ORF">CEXT_626911</name>
</gene>
<sequence>MTAHLLTYPLPFYCCTPEKGKSSQNTSEKIARCRSSPNYQEKSESLKLRDIPDNFSKDCQRDSGETDFVRNQSSIATCGFGKSDLLGNVSEIRKMKQSRL</sequence>
<accession>A0AAV4M789</accession>
<protein>
    <submittedName>
        <fullName evidence="1">Uncharacterized protein</fullName>
    </submittedName>
</protein>
<proteinExistence type="predicted"/>
<reference evidence="1 2" key="1">
    <citation type="submission" date="2021-06" db="EMBL/GenBank/DDBJ databases">
        <title>Caerostris extrusa draft genome.</title>
        <authorList>
            <person name="Kono N."/>
            <person name="Arakawa K."/>
        </authorList>
    </citation>
    <scope>NUCLEOTIDE SEQUENCE [LARGE SCALE GENOMIC DNA]</scope>
</reference>
<dbReference type="Proteomes" id="UP001054945">
    <property type="component" value="Unassembled WGS sequence"/>
</dbReference>
<dbReference type="AlphaFoldDB" id="A0AAV4M789"/>
<name>A0AAV4M789_CAEEX</name>
<evidence type="ECO:0000313" key="2">
    <source>
        <dbReference type="Proteomes" id="UP001054945"/>
    </source>
</evidence>
<keyword evidence="2" id="KW-1185">Reference proteome</keyword>